<dbReference type="OMA" id="QMTRNNM"/>
<accession>A0D5U0</accession>
<sequence length="296" mass="35100">MSRAGEFQNRVEKIIENVFETNSLSNQYLQKHKIFNMKNSINHVDASNSEFDLLEKQMTRNNMIDELIRKISVLVDAANDHNKIEVFHQLIYMQIEQKFIRFEQEISNLRSIIMMQTDSNPTQLTITRSENNSFIEMSDSFLNDENVSSFKKKLKEIQEQFSKKTQQIDNMLTLVIDQQLQLKQQIILSPSTNQSNESQLDLHQQADKILNIIQPSNNKQQCLLEIQFLNKEHFDEKYQQFKKVMEEMKKSAKEKQSLLMTIVDECKRDCEKIEKKFNEHITQLNAEKKKSWIPFK</sequence>
<proteinExistence type="predicted"/>
<dbReference type="Proteomes" id="UP000000600">
    <property type="component" value="Unassembled WGS sequence"/>
</dbReference>
<keyword evidence="3" id="KW-1185">Reference proteome</keyword>
<name>A0D5U0_PARTE</name>
<gene>
    <name evidence="2" type="ORF">GSPATT00013837001</name>
</gene>
<dbReference type="RefSeq" id="XP_001445804.1">
    <property type="nucleotide sequence ID" value="XM_001445767.1"/>
</dbReference>
<dbReference type="GeneID" id="5031588"/>
<evidence type="ECO:0000313" key="2">
    <source>
        <dbReference type="EMBL" id="CAK78407.1"/>
    </source>
</evidence>
<dbReference type="HOGENOM" id="CLU_1036077_0_0_1"/>
<organism evidence="2 3">
    <name type="scientific">Paramecium tetraurelia</name>
    <dbReference type="NCBI Taxonomy" id="5888"/>
    <lineage>
        <taxon>Eukaryota</taxon>
        <taxon>Sar</taxon>
        <taxon>Alveolata</taxon>
        <taxon>Ciliophora</taxon>
        <taxon>Intramacronucleata</taxon>
        <taxon>Oligohymenophorea</taxon>
        <taxon>Peniculida</taxon>
        <taxon>Parameciidae</taxon>
        <taxon>Paramecium</taxon>
    </lineage>
</organism>
<keyword evidence="1" id="KW-0175">Coiled coil</keyword>
<evidence type="ECO:0000313" key="3">
    <source>
        <dbReference type="Proteomes" id="UP000000600"/>
    </source>
</evidence>
<protein>
    <submittedName>
        <fullName evidence="2">Uncharacterized protein</fullName>
    </submittedName>
</protein>
<dbReference type="InParanoid" id="A0D5U0"/>
<evidence type="ECO:0000256" key="1">
    <source>
        <dbReference type="SAM" id="Coils"/>
    </source>
</evidence>
<dbReference type="OrthoDB" id="302542at2759"/>
<feature type="coiled-coil region" evidence="1">
    <location>
        <begin position="263"/>
        <end position="290"/>
    </location>
</feature>
<reference evidence="2 3" key="1">
    <citation type="journal article" date="2006" name="Nature">
        <title>Global trends of whole-genome duplications revealed by the ciliate Paramecium tetraurelia.</title>
        <authorList>
            <consortium name="Genoscope"/>
            <person name="Aury J.-M."/>
            <person name="Jaillon O."/>
            <person name="Duret L."/>
            <person name="Noel B."/>
            <person name="Jubin C."/>
            <person name="Porcel B.M."/>
            <person name="Segurens B."/>
            <person name="Daubin V."/>
            <person name="Anthouard V."/>
            <person name="Aiach N."/>
            <person name="Arnaiz O."/>
            <person name="Billaut A."/>
            <person name="Beisson J."/>
            <person name="Blanc I."/>
            <person name="Bouhouche K."/>
            <person name="Camara F."/>
            <person name="Duharcourt S."/>
            <person name="Guigo R."/>
            <person name="Gogendeau D."/>
            <person name="Katinka M."/>
            <person name="Keller A.-M."/>
            <person name="Kissmehl R."/>
            <person name="Klotz C."/>
            <person name="Koll F."/>
            <person name="Le Moue A."/>
            <person name="Lepere C."/>
            <person name="Malinsky S."/>
            <person name="Nowacki M."/>
            <person name="Nowak J.K."/>
            <person name="Plattner H."/>
            <person name="Poulain J."/>
            <person name="Ruiz F."/>
            <person name="Serrano V."/>
            <person name="Zagulski M."/>
            <person name="Dessen P."/>
            <person name="Betermier M."/>
            <person name="Weissenbach J."/>
            <person name="Scarpelli C."/>
            <person name="Schachter V."/>
            <person name="Sperling L."/>
            <person name="Meyer E."/>
            <person name="Cohen J."/>
            <person name="Wincker P."/>
        </authorList>
    </citation>
    <scope>NUCLEOTIDE SEQUENCE [LARGE SCALE GENOMIC DNA]</scope>
    <source>
        <strain evidence="2 3">Stock d4-2</strain>
    </source>
</reference>
<dbReference type="AlphaFoldDB" id="A0D5U0"/>
<dbReference type="EMBL" id="CT868307">
    <property type="protein sequence ID" value="CAK78407.1"/>
    <property type="molecule type" value="Genomic_DNA"/>
</dbReference>
<dbReference type="KEGG" id="ptm:GSPATT00013837001"/>